<keyword evidence="1" id="KW-0808">Transferase</keyword>
<comment type="caution">
    <text evidence="4">The sequence shown here is derived from an EMBL/GenBank/DDBJ whole genome shotgun (WGS) entry which is preliminary data.</text>
</comment>
<dbReference type="EMBL" id="MU790653">
    <property type="protein sequence ID" value="KAJ3995461.1"/>
    <property type="molecule type" value="Genomic_DNA"/>
</dbReference>
<keyword evidence="5" id="KW-1185">Reference proteome</keyword>
<dbReference type="Pfam" id="PF17951">
    <property type="entry name" value="FAS_meander"/>
    <property type="match status" value="1"/>
</dbReference>
<dbReference type="InterPro" id="IPR040883">
    <property type="entry name" value="FAS_meander"/>
</dbReference>
<gene>
    <name evidence="4" type="ORF">F5050DRAFT_1827606</name>
</gene>
<protein>
    <submittedName>
        <fullName evidence="4">Uncharacterized protein</fullName>
    </submittedName>
</protein>
<feature type="domain" description="Fatty acid synthase beta subunit AflB /Fas1-like central" evidence="2">
    <location>
        <begin position="109"/>
        <end position="158"/>
    </location>
</feature>
<evidence type="ECO:0000256" key="1">
    <source>
        <dbReference type="ARBA" id="ARBA00022679"/>
    </source>
</evidence>
<dbReference type="InterPro" id="IPR013565">
    <property type="entry name" value="Fas1/AflB-like_central"/>
</dbReference>
<dbReference type="Proteomes" id="UP001163828">
    <property type="component" value="Unassembled WGS sequence"/>
</dbReference>
<evidence type="ECO:0000259" key="2">
    <source>
        <dbReference type="Pfam" id="PF08354"/>
    </source>
</evidence>
<dbReference type="InterPro" id="IPR050830">
    <property type="entry name" value="Fungal_FAS"/>
</dbReference>
<dbReference type="PANTHER" id="PTHR10982:SF21">
    <property type="entry name" value="FATTY ACID SYNTHASE SUBUNIT BETA"/>
    <property type="match status" value="1"/>
</dbReference>
<dbReference type="PANTHER" id="PTHR10982">
    <property type="entry name" value="MALONYL COA-ACYL CARRIER PROTEIN TRANSACYLASE"/>
    <property type="match status" value="1"/>
</dbReference>
<reference evidence="4" key="1">
    <citation type="submission" date="2022-08" db="EMBL/GenBank/DDBJ databases">
        <authorList>
            <consortium name="DOE Joint Genome Institute"/>
            <person name="Min B."/>
            <person name="Riley R."/>
            <person name="Sierra-Patev S."/>
            <person name="Naranjo-Ortiz M."/>
            <person name="Looney B."/>
            <person name="Konkel Z."/>
            <person name="Slot J.C."/>
            <person name="Sakamoto Y."/>
            <person name="Steenwyk J.L."/>
            <person name="Rokas A."/>
            <person name="Carro J."/>
            <person name="Camarero S."/>
            <person name="Ferreira P."/>
            <person name="Molpeceres G."/>
            <person name="Ruiz-Duenas F.J."/>
            <person name="Serrano A."/>
            <person name="Henrissat B."/>
            <person name="Drula E."/>
            <person name="Hughes K.W."/>
            <person name="Mata J.L."/>
            <person name="Ishikawa N.K."/>
            <person name="Vargas-Isla R."/>
            <person name="Ushijima S."/>
            <person name="Smith C.A."/>
            <person name="Ahrendt S."/>
            <person name="Andreopoulos W."/>
            <person name="He G."/>
            <person name="Labutti K."/>
            <person name="Lipzen A."/>
            <person name="Ng V."/>
            <person name="Sandor L."/>
            <person name="Barry K."/>
            <person name="Martinez A.T."/>
            <person name="Xiao Y."/>
            <person name="Gibbons J.G."/>
            <person name="Terashima K."/>
            <person name="Hibbett D.S."/>
            <person name="Grigoriev I.V."/>
        </authorList>
    </citation>
    <scope>NUCLEOTIDE SEQUENCE</scope>
    <source>
        <strain evidence="4">TFB10827</strain>
    </source>
</reference>
<organism evidence="4 5">
    <name type="scientific">Lentinula boryana</name>
    <dbReference type="NCBI Taxonomy" id="40481"/>
    <lineage>
        <taxon>Eukaryota</taxon>
        <taxon>Fungi</taxon>
        <taxon>Dikarya</taxon>
        <taxon>Basidiomycota</taxon>
        <taxon>Agaricomycotina</taxon>
        <taxon>Agaricomycetes</taxon>
        <taxon>Agaricomycetidae</taxon>
        <taxon>Agaricales</taxon>
        <taxon>Marasmiineae</taxon>
        <taxon>Omphalotaceae</taxon>
        <taxon>Lentinula</taxon>
    </lineage>
</organism>
<dbReference type="Gene3D" id="3.30.1120.100">
    <property type="match status" value="1"/>
</dbReference>
<dbReference type="PRINTS" id="PR01483">
    <property type="entry name" value="FASYNTHASE"/>
</dbReference>
<dbReference type="InterPro" id="IPR003965">
    <property type="entry name" value="Fatty_acid_synthase"/>
</dbReference>
<accession>A0ABQ8QAD6</accession>
<sequence length="320" mass="35588">MGVRVIVIGERGKGDAELYDSRAIQREDNWSEKFAPRLIKSRDGTIHLDTPFSRLLGKPPIMVPGMTPSTVQAGFVSAVLDAGYHVELAGGGHYNANALRAKVIEIQACSVAELRDMTYEETVLRMVRLMYVAHENRWIDISLRNLTGDWMRRIEERFAGVIAPLSDDSGYFLAISQRRGQKPVPFIPVLDVSFEVWFKKDSLWAAEDVEAVFDQDIIPSIDFLAPQPRAARVPAGVKITTTDKEITYQLGKSLPTNPAWLSCLAGSQLNWLGALVRSTSVIQGSSYISNPIRRLFYPRPHEKVVISLSNGQPTSITAYG</sequence>
<evidence type="ECO:0000313" key="4">
    <source>
        <dbReference type="EMBL" id="KAJ3995461.1"/>
    </source>
</evidence>
<feature type="domain" description="Fatty acid synthase beta subunit AflB /Fas1-like central" evidence="2">
    <location>
        <begin position="166"/>
        <end position="217"/>
    </location>
</feature>
<dbReference type="Gene3D" id="3.20.20.70">
    <property type="entry name" value="Aldolase class I"/>
    <property type="match status" value="1"/>
</dbReference>
<dbReference type="Pfam" id="PF08354">
    <property type="entry name" value="Fas1-AflB-like_hel"/>
    <property type="match status" value="2"/>
</dbReference>
<feature type="domain" description="Fatty acid synthase meander beta sheet" evidence="3">
    <location>
        <begin position="252"/>
        <end position="317"/>
    </location>
</feature>
<evidence type="ECO:0000259" key="3">
    <source>
        <dbReference type="Pfam" id="PF17951"/>
    </source>
</evidence>
<evidence type="ECO:0000313" key="5">
    <source>
        <dbReference type="Proteomes" id="UP001163828"/>
    </source>
</evidence>
<name>A0ABQ8QAD6_9AGAR</name>
<proteinExistence type="predicted"/>
<dbReference type="InterPro" id="IPR013785">
    <property type="entry name" value="Aldolase_TIM"/>
</dbReference>